<organism evidence="1 2">
    <name type="scientific">Dokdonella ginsengisoli</name>
    <dbReference type="NCBI Taxonomy" id="363846"/>
    <lineage>
        <taxon>Bacteria</taxon>
        <taxon>Pseudomonadati</taxon>
        <taxon>Pseudomonadota</taxon>
        <taxon>Gammaproteobacteria</taxon>
        <taxon>Lysobacterales</taxon>
        <taxon>Rhodanobacteraceae</taxon>
        <taxon>Dokdonella</taxon>
    </lineage>
</organism>
<evidence type="ECO:0000313" key="1">
    <source>
        <dbReference type="EMBL" id="MFC4822233.1"/>
    </source>
</evidence>
<evidence type="ECO:0000313" key="2">
    <source>
        <dbReference type="Proteomes" id="UP001595886"/>
    </source>
</evidence>
<comment type="caution">
    <text evidence="1">The sequence shown here is derived from an EMBL/GenBank/DDBJ whole genome shotgun (WGS) entry which is preliminary data.</text>
</comment>
<keyword evidence="2" id="KW-1185">Reference proteome</keyword>
<dbReference type="RefSeq" id="WP_380022514.1">
    <property type="nucleotide sequence ID" value="NZ_JBHSHD010000016.1"/>
</dbReference>
<sequence>MSALLEEVEAQLQGVLDVSHAAIMGEDIGDPQQRVLFYMQLLTLQLDVINTCIAKLKTERETHAAEHSDQSLRVLN</sequence>
<reference evidence="2" key="1">
    <citation type="journal article" date="2019" name="Int. J. Syst. Evol. Microbiol.">
        <title>The Global Catalogue of Microorganisms (GCM) 10K type strain sequencing project: providing services to taxonomists for standard genome sequencing and annotation.</title>
        <authorList>
            <consortium name="The Broad Institute Genomics Platform"/>
            <consortium name="The Broad Institute Genome Sequencing Center for Infectious Disease"/>
            <person name="Wu L."/>
            <person name="Ma J."/>
        </authorList>
    </citation>
    <scope>NUCLEOTIDE SEQUENCE [LARGE SCALE GENOMIC DNA]</scope>
    <source>
        <strain evidence="2">CCUG 30340</strain>
    </source>
</reference>
<protein>
    <submittedName>
        <fullName evidence="1">Uncharacterized protein</fullName>
    </submittedName>
</protein>
<dbReference type="EMBL" id="JBHSHD010000016">
    <property type="protein sequence ID" value="MFC4822233.1"/>
    <property type="molecule type" value="Genomic_DNA"/>
</dbReference>
<accession>A0ABV9QXX5</accession>
<gene>
    <name evidence="1" type="ORF">ACFO6Q_18040</name>
</gene>
<name>A0ABV9QXX5_9GAMM</name>
<proteinExistence type="predicted"/>
<dbReference type="Proteomes" id="UP001595886">
    <property type="component" value="Unassembled WGS sequence"/>
</dbReference>